<accession>T2MJ92</accession>
<keyword evidence="1" id="KW-0346">Stress response</keyword>
<dbReference type="OMA" id="MEREMMH"/>
<evidence type="ECO:0000313" key="1">
    <source>
        <dbReference type="EMBL" id="CDG71992.1"/>
    </source>
</evidence>
<gene>
    <name evidence="1" type="primary">HSPA12A</name>
</gene>
<sequence length="943" mass="107263">MADTFKPYLLSSQKQRFSTDEANCGNVNLNTSLDLEDNLNLYNAEIEANDYLSYSFREKILGKNEEPHILYSRNEKPNSSIKTPNDIVKNVADNPCENNIISSKTSIDIFHKDFDKTSPKIFDKNKKNHSNDKLLKTTDREINLDNGVSDISELQKKYDKAIKDFRLLRLTLQENMERNYNRTESTANLTKNVDHYRSQDVLQLQMYRAQPDVVLRQNLNRYSSQENLFKRKSDINLEEKLNSDLFKNDNRISYFQYSNSNIAAQREFQSELRDHSAKMNFERYLKGSFQNLPSEDIGYSGSGSGTPREDLLYSSDQLSRTDSMSSRTSSAIASFDSGLPMSYVGQHNSLVVVAIDFGTTFSGYAFSFTRDSNSIHMMRRWEGGDPGVTNQKTPTTLLLKPDGSFHSFGFGARDFYHDLDAMESKKWLYFDKFKMLLHSSQDLRTGIEIKASNGKLYPALKVFTYALKFFKEHVLAELSDQSTAQLCEEDITWVLTVPAIWRQPAKQFMRTAAYEAGIASPAHPDRLLIALEPEAASIFCRKLRIRDCVIEDDLKAKLGNDSFISEEFEGKTEYIVVDCGGGTVDLTVHELDVNQGTLKELHRGTGGPCGATGVDREFENLLKKIFDPDFIEKFKLKRPAAWIDLMISFEAKKRMARPENETPLNISLPFSFIEYHKKHKKISIETAVKKYKSPDIKWSSQGMLRISAKIMKTLFQPVMGAIIEHIENLLTRPSLKGVKYLFLVGGFAESPLLQNSIREYFANRVRVIIPNDVGLAILKGAVLFGLDPTVVRVRRSALTYGVGVLNKFDQEKHLQSKKVIKDNVAWCKDIFDRFVRVDESVGIGDCVTRSYAPARSNQKSTVINIYCTESSDVLYTTDHGVQRCGKIRIEMPDIKIEDIRPDKRGKPRELQASMLFGDTEIKVSAVDILSGRAARATIDFLNY</sequence>
<dbReference type="PANTHER" id="PTHR14187:SF46">
    <property type="entry name" value="HEAT SHOCK 70 KDA PROTEIN 12A"/>
    <property type="match status" value="1"/>
</dbReference>
<organism evidence="1">
    <name type="scientific">Hydra vulgaris</name>
    <name type="common">Hydra</name>
    <name type="synonym">Hydra attenuata</name>
    <dbReference type="NCBI Taxonomy" id="6087"/>
    <lineage>
        <taxon>Eukaryota</taxon>
        <taxon>Metazoa</taxon>
        <taxon>Cnidaria</taxon>
        <taxon>Hydrozoa</taxon>
        <taxon>Hydroidolina</taxon>
        <taxon>Anthoathecata</taxon>
        <taxon>Aplanulata</taxon>
        <taxon>Hydridae</taxon>
        <taxon>Hydra</taxon>
    </lineage>
</organism>
<dbReference type="AlphaFoldDB" id="T2MJ92"/>
<dbReference type="InterPro" id="IPR043129">
    <property type="entry name" value="ATPase_NBD"/>
</dbReference>
<dbReference type="OrthoDB" id="2963168at2759"/>
<protein>
    <submittedName>
        <fullName evidence="1">Heat shock 70 kDa protein 12A</fullName>
    </submittedName>
</protein>
<dbReference type="EMBL" id="HAAD01005760">
    <property type="protein sequence ID" value="CDG71992.1"/>
    <property type="molecule type" value="mRNA"/>
</dbReference>
<reference evidence="1" key="1">
    <citation type="journal article" date="2013" name="Genome Biol. Evol.">
        <title>Punctuated emergences of genetic and phenotypic innovations in eumetazoan, bilaterian, euteleostome, and hominidae ancestors.</title>
        <authorList>
            <person name="Wenger Y."/>
            <person name="Galliot B."/>
        </authorList>
    </citation>
    <scope>NUCLEOTIDE SEQUENCE</scope>
    <source>
        <tissue evidence="1">Whole animals</tissue>
    </source>
</reference>
<name>T2MJ92_HYDVU</name>
<proteinExistence type="evidence at transcript level"/>
<dbReference type="SUPFAM" id="SSF53067">
    <property type="entry name" value="Actin-like ATPase domain"/>
    <property type="match status" value="2"/>
</dbReference>
<dbReference type="Gene3D" id="3.30.420.40">
    <property type="match status" value="1"/>
</dbReference>
<dbReference type="PANTHER" id="PTHR14187">
    <property type="entry name" value="ALPHA KINASE/ELONGATION FACTOR 2 KINASE"/>
    <property type="match status" value="1"/>
</dbReference>